<organism evidence="2">
    <name type="scientific">uncultured Solirubrobacteraceae bacterium</name>
    <dbReference type="NCBI Taxonomy" id="1162706"/>
    <lineage>
        <taxon>Bacteria</taxon>
        <taxon>Bacillati</taxon>
        <taxon>Actinomycetota</taxon>
        <taxon>Thermoleophilia</taxon>
        <taxon>Solirubrobacterales</taxon>
        <taxon>Solirubrobacteraceae</taxon>
        <taxon>environmental samples</taxon>
    </lineage>
</organism>
<feature type="compositionally biased region" description="Basic and acidic residues" evidence="1">
    <location>
        <begin position="7"/>
        <end position="27"/>
    </location>
</feature>
<feature type="non-terminal residue" evidence="2">
    <location>
        <position position="1"/>
    </location>
</feature>
<reference evidence="2" key="1">
    <citation type="submission" date="2020-02" db="EMBL/GenBank/DDBJ databases">
        <authorList>
            <person name="Meier V. D."/>
        </authorList>
    </citation>
    <scope>NUCLEOTIDE SEQUENCE</scope>
    <source>
        <strain evidence="2">AVDCRST_MAG85</strain>
    </source>
</reference>
<accession>A0A6J4SE20</accession>
<sequence length="27" mass="3078">GPSFTALRDHGRRLDGVRRDGRRGRVD</sequence>
<proteinExistence type="predicted"/>
<protein>
    <submittedName>
        <fullName evidence="2">Uncharacterized protein</fullName>
    </submittedName>
</protein>
<dbReference type="AlphaFoldDB" id="A0A6J4SE20"/>
<evidence type="ECO:0000256" key="1">
    <source>
        <dbReference type="SAM" id="MobiDB-lite"/>
    </source>
</evidence>
<feature type="non-terminal residue" evidence="2">
    <location>
        <position position="27"/>
    </location>
</feature>
<gene>
    <name evidence="2" type="ORF">AVDCRST_MAG85-1497</name>
</gene>
<name>A0A6J4SE20_9ACTN</name>
<dbReference type="EMBL" id="CADCVT010000167">
    <property type="protein sequence ID" value="CAA9496401.1"/>
    <property type="molecule type" value="Genomic_DNA"/>
</dbReference>
<evidence type="ECO:0000313" key="2">
    <source>
        <dbReference type="EMBL" id="CAA9496401.1"/>
    </source>
</evidence>
<feature type="region of interest" description="Disordered" evidence="1">
    <location>
        <begin position="1"/>
        <end position="27"/>
    </location>
</feature>